<feature type="region of interest" description="Disordered" evidence="1">
    <location>
        <begin position="539"/>
        <end position="657"/>
    </location>
</feature>
<dbReference type="InterPro" id="IPR058706">
    <property type="entry name" value="zf-C2H2_AHC1-like"/>
</dbReference>
<feature type="domain" description="AHC1-like C2H2 zinc-finger" evidence="2">
    <location>
        <begin position="291"/>
        <end position="334"/>
    </location>
</feature>
<name>A0AAN8EPH5_9EURO</name>
<feature type="region of interest" description="Disordered" evidence="1">
    <location>
        <begin position="460"/>
        <end position="523"/>
    </location>
</feature>
<feature type="compositionally biased region" description="Low complexity" evidence="1">
    <location>
        <begin position="600"/>
        <end position="626"/>
    </location>
</feature>
<accession>A0AAN8EPH5</accession>
<dbReference type="Proteomes" id="UP001316803">
    <property type="component" value="Unassembled WGS sequence"/>
</dbReference>
<feature type="compositionally biased region" description="Acidic residues" evidence="1">
    <location>
        <begin position="466"/>
        <end position="476"/>
    </location>
</feature>
<feature type="compositionally biased region" description="Basic and acidic residues" evidence="1">
    <location>
        <begin position="576"/>
        <end position="596"/>
    </location>
</feature>
<feature type="compositionally biased region" description="Polar residues" evidence="1">
    <location>
        <begin position="544"/>
        <end position="553"/>
    </location>
</feature>
<gene>
    <name evidence="3" type="ORF">OHC33_002531</name>
</gene>
<dbReference type="AlphaFoldDB" id="A0AAN8EPH5"/>
<dbReference type="EMBL" id="JAKLMC020000005">
    <property type="protein sequence ID" value="KAK5955958.1"/>
    <property type="molecule type" value="Genomic_DNA"/>
</dbReference>
<evidence type="ECO:0000313" key="3">
    <source>
        <dbReference type="EMBL" id="KAK5955958.1"/>
    </source>
</evidence>
<organism evidence="3 4">
    <name type="scientific">Knufia fluminis</name>
    <dbReference type="NCBI Taxonomy" id="191047"/>
    <lineage>
        <taxon>Eukaryota</taxon>
        <taxon>Fungi</taxon>
        <taxon>Dikarya</taxon>
        <taxon>Ascomycota</taxon>
        <taxon>Pezizomycotina</taxon>
        <taxon>Eurotiomycetes</taxon>
        <taxon>Chaetothyriomycetidae</taxon>
        <taxon>Chaetothyriales</taxon>
        <taxon>Trichomeriaceae</taxon>
        <taxon>Knufia</taxon>
    </lineage>
</organism>
<feature type="region of interest" description="Disordered" evidence="1">
    <location>
        <begin position="180"/>
        <end position="207"/>
    </location>
</feature>
<proteinExistence type="predicted"/>
<evidence type="ECO:0000256" key="1">
    <source>
        <dbReference type="SAM" id="MobiDB-lite"/>
    </source>
</evidence>
<dbReference type="Pfam" id="PF25909">
    <property type="entry name" value="zf-C2H2_AHC1"/>
    <property type="match status" value="1"/>
</dbReference>
<evidence type="ECO:0000313" key="4">
    <source>
        <dbReference type="Proteomes" id="UP001316803"/>
    </source>
</evidence>
<feature type="region of interest" description="Disordered" evidence="1">
    <location>
        <begin position="23"/>
        <end position="116"/>
    </location>
</feature>
<sequence length="657" mass="70856">MLRILSWNSNTGFEKMQSQDLPSFGHDVSPSMVSCASATPKRKRPLEPATLPASFSQAVKPPSSVDVQKSLPNSSSNASPVPNIAESPALRSVPAVTNPANDGKTGVESEIMSPEKVKSKEEAQLATMRQTISSQLSLEILLKHRELRLIDQELAKCQVALEQLRRCSEIPFPALQQPSEQVSLGKGSAVRKSSERHPARSPAPWGVTDGPYSRHYAKWLLSDPQFDGGEAELATPVSAASLYGRPTRGHYTDFAQLAGKTSRSQRALNSGLPAGFTEPKQKPTGPMILKRKSDGRMVKLVCPDCGRLDFGSAQGFINHCRIGHTRNFASHDAAAEGCGEPIELDENGTAKDVLPEKTVPVVPTVPTVPVAATPPTTPGPITTPSATAHPLVRSAHLISKDAPAKLLVKGGCIPKAERKASKVKKSAPVKSQCSGAPNLSEFLQHRGVDLNLRDAVADAKTKTELPEDTSDEDMELDSPLPTPTGNSRHPQVAGSKQPADQAGASRKSNIAQARRREGVKGSVASVNTANEDIHFHHFMPLIPSPTNESTQAPSLIDDDEEMDPQSPPSSDEIDDSDVHFHVRDDDHPEEGHELRGPEVPTTQPTTCAQPTAPAQPPMAARPQFPQSTNSKDRQLNFIVEHPQSEDQNDKKRRRIGQ</sequence>
<keyword evidence="4" id="KW-1185">Reference proteome</keyword>
<comment type="caution">
    <text evidence="3">The sequence shown here is derived from an EMBL/GenBank/DDBJ whole genome shotgun (WGS) entry which is preliminary data.</text>
</comment>
<reference evidence="3 4" key="1">
    <citation type="submission" date="2022-12" db="EMBL/GenBank/DDBJ databases">
        <title>Genomic features and morphological characterization of a novel Knufia sp. strain isolated from spacecraft assembly facility.</title>
        <authorList>
            <person name="Teixeira M."/>
            <person name="Chander A.M."/>
            <person name="Stajich J.E."/>
            <person name="Venkateswaran K."/>
        </authorList>
    </citation>
    <scope>NUCLEOTIDE SEQUENCE [LARGE SCALE GENOMIC DNA]</scope>
    <source>
        <strain evidence="3 4">FJI-L2-BK-P2</strain>
    </source>
</reference>
<protein>
    <recommendedName>
        <fullName evidence="2">AHC1-like C2H2 zinc-finger domain-containing protein</fullName>
    </recommendedName>
</protein>
<feature type="compositionally biased region" description="Low complexity" evidence="1">
    <location>
        <begin position="70"/>
        <end position="83"/>
    </location>
</feature>
<evidence type="ECO:0000259" key="2">
    <source>
        <dbReference type="Pfam" id="PF25909"/>
    </source>
</evidence>